<dbReference type="Gene3D" id="1.10.260.40">
    <property type="entry name" value="lambda repressor-like DNA-binding domains"/>
    <property type="match status" value="1"/>
</dbReference>
<dbReference type="RefSeq" id="WP_072983711.1">
    <property type="nucleotide sequence ID" value="NZ_CAMDYL010000020.1"/>
</dbReference>
<dbReference type="GO" id="GO:0003677">
    <property type="term" value="F:DNA binding"/>
    <property type="evidence" value="ECO:0007669"/>
    <property type="project" value="UniProtKB-KW"/>
</dbReference>
<proteinExistence type="predicted"/>
<protein>
    <submittedName>
        <fullName evidence="2">Helix-turn-helix transcriptional regulator</fullName>
    </submittedName>
</protein>
<evidence type="ECO:0000313" key="3">
    <source>
        <dbReference type="Proteomes" id="UP000536773"/>
    </source>
</evidence>
<dbReference type="PANTHER" id="PTHR46558">
    <property type="entry name" value="TRACRIPTIONAL REGULATORY PROTEIN-RELATED-RELATED"/>
    <property type="match status" value="1"/>
</dbReference>
<organism evidence="2 3">
    <name type="scientific">Megasphaera elsdenii</name>
    <dbReference type="NCBI Taxonomy" id="907"/>
    <lineage>
        <taxon>Bacteria</taxon>
        <taxon>Bacillati</taxon>
        <taxon>Bacillota</taxon>
        <taxon>Negativicutes</taxon>
        <taxon>Veillonellales</taxon>
        <taxon>Veillonellaceae</taxon>
        <taxon>Megasphaera</taxon>
    </lineage>
</organism>
<dbReference type="InterPro" id="IPR001387">
    <property type="entry name" value="Cro/C1-type_HTH"/>
</dbReference>
<name>A0A1M6TH27_MEGEL</name>
<comment type="caution">
    <text evidence="2">The sequence shown here is derived from an EMBL/GenBank/DDBJ whole genome shotgun (WGS) entry which is preliminary data.</text>
</comment>
<dbReference type="AlphaFoldDB" id="A0A1M6TH27"/>
<dbReference type="Pfam" id="PF01381">
    <property type="entry name" value="HTH_3"/>
    <property type="match status" value="1"/>
</dbReference>
<dbReference type="SMART" id="SM00530">
    <property type="entry name" value="HTH_XRE"/>
    <property type="match status" value="1"/>
</dbReference>
<dbReference type="SUPFAM" id="SSF47413">
    <property type="entry name" value="lambda repressor-like DNA-binding domains"/>
    <property type="match status" value="1"/>
</dbReference>
<dbReference type="EMBL" id="JABBJH010000014">
    <property type="protein sequence ID" value="NMK39620.1"/>
    <property type="molecule type" value="Genomic_DNA"/>
</dbReference>
<dbReference type="PROSITE" id="PS50943">
    <property type="entry name" value="HTH_CROC1"/>
    <property type="match status" value="1"/>
</dbReference>
<dbReference type="InterPro" id="IPR010982">
    <property type="entry name" value="Lambda_DNA-bd_dom_sf"/>
</dbReference>
<accession>A0A1M6TH27</accession>
<dbReference type="CDD" id="cd00093">
    <property type="entry name" value="HTH_XRE"/>
    <property type="match status" value="1"/>
</dbReference>
<evidence type="ECO:0000313" key="2">
    <source>
        <dbReference type="EMBL" id="NMK39620.1"/>
    </source>
</evidence>
<evidence type="ECO:0000256" key="1">
    <source>
        <dbReference type="ARBA" id="ARBA00023125"/>
    </source>
</evidence>
<reference evidence="2 3" key="1">
    <citation type="submission" date="2020-04" db="EMBL/GenBank/DDBJ databases">
        <authorList>
            <person name="Hitch T.C.A."/>
            <person name="Wylensek D."/>
            <person name="Clavel T."/>
        </authorList>
    </citation>
    <scope>NUCLEOTIDE SEQUENCE [LARGE SCALE GENOMIC DNA]</scope>
    <source>
        <strain evidence="2 3">WCA-386-APC-2A</strain>
    </source>
</reference>
<gene>
    <name evidence="2" type="ORF">HG933_09615</name>
</gene>
<sequence length="233" mass="27185">MSLVTENTGKAIRTFRKKNKLTVQELADRICKSKATVSKYESGKISLDLDTLFDIAQVLQVRLEQLLYMPPENVPTETVTVPNFFKNLNHMYIYMYDGRNNHLNRTIINVFPENQHIFPAIMYMNIKNYNEYQNCENTYTGTISHYDALTTMEFQNQDTYIEKYIIRILASFLDAPTKWAMGFGVSSRPLMPVATKMLISKKILPETDDLIKSLMISKEDIRRMKQYNMLSFV</sequence>
<dbReference type="PANTHER" id="PTHR46558:SF4">
    <property type="entry name" value="DNA-BIDING PHAGE PROTEIN"/>
    <property type="match status" value="1"/>
</dbReference>
<keyword evidence="1" id="KW-0238">DNA-binding</keyword>
<dbReference type="Proteomes" id="UP000536773">
    <property type="component" value="Unassembled WGS sequence"/>
</dbReference>